<gene>
    <name evidence="5" type="ordered locus">Cagg_3576</name>
</gene>
<proteinExistence type="predicted"/>
<evidence type="ECO:0000259" key="2">
    <source>
        <dbReference type="Pfam" id="PF01520"/>
    </source>
</evidence>
<reference evidence="5" key="1">
    <citation type="submission" date="2008-12" db="EMBL/GenBank/DDBJ databases">
        <title>Complete sequence of Chloroflexus aggregans DSM 9485.</title>
        <authorList>
            <consortium name="US DOE Joint Genome Institute"/>
            <person name="Lucas S."/>
            <person name="Copeland A."/>
            <person name="Lapidus A."/>
            <person name="Glavina del Rio T."/>
            <person name="Dalin E."/>
            <person name="Tice H."/>
            <person name="Pitluck S."/>
            <person name="Foster B."/>
            <person name="Larimer F."/>
            <person name="Land M."/>
            <person name="Hauser L."/>
            <person name="Kyrpides N."/>
            <person name="Mikhailova N."/>
            <person name="Bryant D."/>
            <person name="Richardson P."/>
        </authorList>
    </citation>
    <scope>NUCLEOTIDE SEQUENCE</scope>
    <source>
        <strain evidence="5">DSM 9485</strain>
    </source>
</reference>
<dbReference type="Gene3D" id="3.40.630.40">
    <property type="entry name" value="Zn-dependent exopeptidases"/>
    <property type="match status" value="1"/>
</dbReference>
<feature type="domain" description="Teneurin-like YD-shell" evidence="4">
    <location>
        <begin position="678"/>
        <end position="875"/>
    </location>
</feature>
<name>B8G9R1_CHLAD</name>
<organism evidence="5 6">
    <name type="scientific">Chloroflexus aggregans (strain MD-66 / DSM 9485)</name>
    <dbReference type="NCBI Taxonomy" id="326427"/>
    <lineage>
        <taxon>Bacteria</taxon>
        <taxon>Bacillati</taxon>
        <taxon>Chloroflexota</taxon>
        <taxon>Chloroflexia</taxon>
        <taxon>Chloroflexales</taxon>
        <taxon>Chloroflexineae</taxon>
        <taxon>Chloroflexaceae</taxon>
        <taxon>Chloroflexus</taxon>
    </lineage>
</organism>
<protein>
    <submittedName>
        <fullName evidence="5">YD repeat protein</fullName>
    </submittedName>
</protein>
<dbReference type="InterPro" id="IPR006530">
    <property type="entry name" value="YD"/>
</dbReference>
<dbReference type="InterPro" id="IPR050708">
    <property type="entry name" value="T6SS_VgrG/RHS"/>
</dbReference>
<keyword evidence="1" id="KW-0677">Repeat</keyword>
<feature type="domain" description="DUF6531" evidence="3">
    <location>
        <begin position="469"/>
        <end position="542"/>
    </location>
</feature>
<accession>B8G9R1</accession>
<dbReference type="eggNOG" id="COG3209">
    <property type="taxonomic scope" value="Bacteria"/>
</dbReference>
<dbReference type="InterPro" id="IPR031325">
    <property type="entry name" value="RHS_repeat"/>
</dbReference>
<dbReference type="GO" id="GO:0009253">
    <property type="term" value="P:peptidoglycan catabolic process"/>
    <property type="evidence" value="ECO:0007669"/>
    <property type="project" value="InterPro"/>
</dbReference>
<dbReference type="SUPFAM" id="SSF53187">
    <property type="entry name" value="Zn-dependent exopeptidases"/>
    <property type="match status" value="1"/>
</dbReference>
<feature type="domain" description="Teneurin-like YD-shell" evidence="4">
    <location>
        <begin position="879"/>
        <end position="977"/>
    </location>
</feature>
<evidence type="ECO:0000313" key="5">
    <source>
        <dbReference type="EMBL" id="ACL26414.1"/>
    </source>
</evidence>
<sequence length="2149" mass="240065">MHRVWRWINLLTVFVVLSGLLPTQMPVVANESLSAASFRRVSPPQQAPSNPPQPAVSSYRIFVPLLQSPGLLLDTAEQVLNTDQPTTLTLLNNQIQVNFAPTTDERTIQATLTAYKGTPVTTPGRGQAGPALRLVLADRLHPGNEVRLPPTITPLPRQPFYPADTQVTPGIVLEWVYSDADIWGVDERSLGLYRRQAATDSWQRVPSAVIPDQNRLIAHLETGGEYALLGELQVVQLNQRTMRVALDPDDNDGFALWPQIGRVEEMTYNWRLVTAVEQRFRSSGCPVNILITRDATPFVNESLRAAAINGFGADIAVTLAFNSFIGTPWGGLGDGGPIAFARINAPADRSLAQRLLDSMRDYTGRRSTRPVLSPLPHPEFNSLTMPYAHLEVLFLDHIFDWPVINTAFDQIVNAVYAALVSELTQYGLLCTPPGGSNPTPPSLSARPSAELLLRLRNLGYQNFQRYGMDPVSFSTGNHILVQPLVRIPGRGGLDIDLTLVYNSQDPRCDILGCGWSFPYNIRLQRYSDESVAVVYPDGRTMLYEWTGSEYRPPAGGYDRLERREDFWFLTSRDGEQTWQFQETVTGLGILVAWRDRRGNALTFTHDLSGQDAWRRGEAVPRPPLTAITDATGRVIRVENDAAGRIRAFVLPDGRRFDLEFDDRGDLVAITDANTPTRGTYRFEYDERHRIVKQWDPEGILYLVNEYDDRDRVVRQVDASGSVSLASYDPIARTTVFTDNLGFRYVYAYDELYRVIAETDPLNRTSRTVYDDQYNVVAYTDANGRTVRASYDHRGRLTALHEPVSEGSLACREHSYSVDTKVWEYNGSGANADLPTAFIDELGRRWEYRYDDEGNLVQIIAPIGAMSFRFDEWGQRVASIDAAGRVTQYFYDAHGNLARIIDPKNGTTSFTHDITGRLLSITDANNRTVSFAYYGNDLIAKVTDAKGNELSFGYNPNGLLTSLTDRNGVTRRFSYDVNLNLIGELDHPNGAWLTYAYDRLQRLIRTTDRNGHSTEYRYDPAGQLREVIDPLGAISRFDYDAVGNLTSITDSLGGVQTITYDAADRPVTVTNPDGSSVTYCYDAADRLVRVVGPRSGEFYTLTYDAMDRLVAVTNALGATEHFEYDAVGNPIAQIDPLGNRTEWRYDELDRLVAIIAPPLADGTRPTTQFSYDAVGNLTSATTPRGFTIQYFYDENGNLTKVIDPLDAVTRYLYDPEDRLIAATDPNGHSIRYTYDPVGNVVAMTNGAGESLQFVYDAAYNVVEQIDPLGRVVRYDYNERNELVRVTDPLGNQTSYLRDALGRVSAVVDALGRRTDYVYDPLGRLLAVIDPLRNRTGYEYNEAGDLVAIRDANGNVSRFNFDVIGRLTGEIDPLGRQWRYVYDAANRPTQRIDALGRSTFYDYDSNGRLTGIRYSVPPTVQSPVTITYDLDGNETARCTDLGCVSHAYNPLGMPVETVDWAGRVVKRSFDAAGNLVELIYPDGRPVRYDYDAANRLIGITLPDQQKSIIERNRAGEVAQIIHPNGIRSSFSYDVAGRLTKINHRRADAAEPQTEFAYALDRVGNRVAVSETRAAFDGSNRRVNLTRSYTYDNNNRLIQTISNLGSDTRYTFDAVGNRIGTDGSRLTSDARLPQLPVKPEAIDQRYRYDAANQLIADGDTTIQYNANGERQREERRLPDGRVTTTDYQFDLEGRLIGVTVQTAGVVQMEASYTYDGYGRRATKTVRYPQTGLPPEVTEYTYDGLDIIGSEVRQGSLVASSSYFLMESPLVALRRPFAMERLDTGSTYWFQTDGLDSIVGITDEGGNLVGQMLYDEYGQRLAGDPTLQRFAFTAQAYDAETGFVHFHARLYDPARGVWLSPDPYRGNIALPNSLHRYGYVANNPTGWIDAWGYDRQTSGGSGVRLAVGSNSRVSVDVSYSGGNRSPVNPGTGSAAKKLSKGKAMVFFKKNSAPIRLKDITGRLYPAIRSMFSGTFFGGLSPFYAGLSYGARLIEDSFGDSLLFYAGHVAWAFQKDENCYVYGSTDGLRKEDRGKYFWVKGLDDCIKEDEVINDMKARNPSRKVEEYDAYKIIEVDDPNTNIEWKISEVEKRQYGNFFGNCMDDTYDILTAYGAKLPLPITKPLPTWFFESIAGEAQELNPNPKMNTTDPKGKK</sequence>
<dbReference type="Gene3D" id="2.180.10.10">
    <property type="entry name" value="RHS repeat-associated core"/>
    <property type="match status" value="6"/>
</dbReference>
<feature type="domain" description="Teneurin-like YD-shell" evidence="4">
    <location>
        <begin position="1581"/>
        <end position="1880"/>
    </location>
</feature>
<dbReference type="Pfam" id="PF25023">
    <property type="entry name" value="TEN_YD-shell"/>
    <property type="match status" value="4"/>
</dbReference>
<dbReference type="InterPro" id="IPR045351">
    <property type="entry name" value="DUF6531"/>
</dbReference>
<keyword evidence="6" id="KW-1185">Reference proteome</keyword>
<dbReference type="InterPro" id="IPR002508">
    <property type="entry name" value="MurNAc-LAA_cat"/>
</dbReference>
<feature type="domain" description="MurNAc-LAA" evidence="2">
    <location>
        <begin position="263"/>
        <end position="419"/>
    </location>
</feature>
<dbReference type="NCBIfam" id="TIGR01643">
    <property type="entry name" value="YD_repeat_2x"/>
    <property type="match status" value="19"/>
</dbReference>
<dbReference type="PANTHER" id="PTHR32305:SF15">
    <property type="entry name" value="PROTEIN RHSA-RELATED"/>
    <property type="match status" value="1"/>
</dbReference>
<dbReference type="STRING" id="326427.Cagg_3576"/>
<evidence type="ECO:0000259" key="4">
    <source>
        <dbReference type="Pfam" id="PF25023"/>
    </source>
</evidence>
<evidence type="ECO:0000313" key="6">
    <source>
        <dbReference type="Proteomes" id="UP000002508"/>
    </source>
</evidence>
<dbReference type="Proteomes" id="UP000002508">
    <property type="component" value="Chromosome"/>
</dbReference>
<evidence type="ECO:0000256" key="1">
    <source>
        <dbReference type="ARBA" id="ARBA00022737"/>
    </source>
</evidence>
<dbReference type="HOGENOM" id="CLU_231775_0_0_0"/>
<dbReference type="EMBL" id="CP001337">
    <property type="protein sequence ID" value="ACL26414.1"/>
    <property type="molecule type" value="Genomic_DNA"/>
</dbReference>
<dbReference type="Pfam" id="PF05593">
    <property type="entry name" value="RHS_repeat"/>
    <property type="match status" value="5"/>
</dbReference>
<dbReference type="RefSeq" id="WP_015942260.1">
    <property type="nucleotide sequence ID" value="NC_011831.1"/>
</dbReference>
<dbReference type="Pfam" id="PF01520">
    <property type="entry name" value="Amidase_3"/>
    <property type="match status" value="1"/>
</dbReference>
<dbReference type="KEGG" id="cag:Cagg_3576"/>
<feature type="domain" description="Teneurin-like YD-shell" evidence="4">
    <location>
        <begin position="984"/>
        <end position="1155"/>
    </location>
</feature>
<dbReference type="OrthoDB" id="134906at2"/>
<evidence type="ECO:0000259" key="3">
    <source>
        <dbReference type="Pfam" id="PF20148"/>
    </source>
</evidence>
<dbReference type="PANTHER" id="PTHR32305">
    <property type="match status" value="1"/>
</dbReference>
<dbReference type="Pfam" id="PF20148">
    <property type="entry name" value="DUF6531"/>
    <property type="match status" value="1"/>
</dbReference>
<dbReference type="NCBIfam" id="TIGR03696">
    <property type="entry name" value="Rhs_assc_core"/>
    <property type="match status" value="1"/>
</dbReference>
<dbReference type="GO" id="GO:0008745">
    <property type="term" value="F:N-acetylmuramoyl-L-alanine amidase activity"/>
    <property type="evidence" value="ECO:0007669"/>
    <property type="project" value="InterPro"/>
</dbReference>
<dbReference type="SUPFAM" id="SSF63829">
    <property type="entry name" value="Calcium-dependent phosphotriesterase"/>
    <property type="match status" value="1"/>
</dbReference>
<dbReference type="InterPro" id="IPR056823">
    <property type="entry name" value="TEN-like_YD-shell"/>
</dbReference>
<dbReference type="eggNOG" id="COG0860">
    <property type="taxonomic scope" value="Bacteria"/>
</dbReference>
<dbReference type="InterPro" id="IPR022385">
    <property type="entry name" value="Rhs_assc_core"/>
</dbReference>
<dbReference type="SUPFAM" id="SSF69304">
    <property type="entry name" value="Tricorn protease N-terminal domain"/>
    <property type="match status" value="1"/>
</dbReference>